<evidence type="ECO:0000256" key="1">
    <source>
        <dbReference type="SAM" id="MobiDB-lite"/>
    </source>
</evidence>
<dbReference type="AlphaFoldDB" id="A0A2W7KE09"/>
<name>A0A2W7KE09_9PROT</name>
<evidence type="ECO:0000313" key="4">
    <source>
        <dbReference type="Proteomes" id="UP000249688"/>
    </source>
</evidence>
<evidence type="ECO:0000313" key="3">
    <source>
        <dbReference type="EMBL" id="PZW45940.1"/>
    </source>
</evidence>
<keyword evidence="2" id="KW-0732">Signal</keyword>
<dbReference type="EMBL" id="QKYU01000010">
    <property type="protein sequence ID" value="PZW45940.1"/>
    <property type="molecule type" value="Genomic_DNA"/>
</dbReference>
<accession>A0A2W7KE09</accession>
<feature type="compositionally biased region" description="Basic residues" evidence="1">
    <location>
        <begin position="76"/>
        <end position="89"/>
    </location>
</feature>
<gene>
    <name evidence="3" type="ORF">C8P66_110138</name>
</gene>
<evidence type="ECO:0000256" key="2">
    <source>
        <dbReference type="SAM" id="SignalP"/>
    </source>
</evidence>
<feature type="region of interest" description="Disordered" evidence="1">
    <location>
        <begin position="19"/>
        <end position="99"/>
    </location>
</feature>
<comment type="caution">
    <text evidence="3">The sequence shown here is derived from an EMBL/GenBank/DDBJ whole genome shotgun (WGS) entry which is preliminary data.</text>
</comment>
<feature type="compositionally biased region" description="Polar residues" evidence="1">
    <location>
        <begin position="39"/>
        <end position="48"/>
    </location>
</feature>
<feature type="compositionally biased region" description="Low complexity" evidence="1">
    <location>
        <begin position="49"/>
        <end position="60"/>
    </location>
</feature>
<feature type="signal peptide" evidence="2">
    <location>
        <begin position="1"/>
        <end position="21"/>
    </location>
</feature>
<sequence length="99" mass="10325">MRRLVLLALLPLLLGGGVAQAQSNPLTGSGSGVMHGSSPMATGQDLNSATGAARAPTTRTQELRSRSRAEAARTRAQARPHHARTRAPRAPRTTPPALN</sequence>
<feature type="compositionally biased region" description="Basic and acidic residues" evidence="1">
    <location>
        <begin position="61"/>
        <end position="73"/>
    </location>
</feature>
<dbReference type="Proteomes" id="UP000249688">
    <property type="component" value="Unassembled WGS sequence"/>
</dbReference>
<protein>
    <submittedName>
        <fullName evidence="3">Uncharacterized protein</fullName>
    </submittedName>
</protein>
<organism evidence="3 4">
    <name type="scientific">Humitalea rosea</name>
    <dbReference type="NCBI Taxonomy" id="990373"/>
    <lineage>
        <taxon>Bacteria</taxon>
        <taxon>Pseudomonadati</taxon>
        <taxon>Pseudomonadota</taxon>
        <taxon>Alphaproteobacteria</taxon>
        <taxon>Acetobacterales</taxon>
        <taxon>Roseomonadaceae</taxon>
        <taxon>Humitalea</taxon>
    </lineage>
</organism>
<feature type="compositionally biased region" description="Low complexity" evidence="1">
    <location>
        <begin position="90"/>
        <end position="99"/>
    </location>
</feature>
<reference evidence="3 4" key="1">
    <citation type="submission" date="2018-06" db="EMBL/GenBank/DDBJ databases">
        <title>Genomic Encyclopedia of Archaeal and Bacterial Type Strains, Phase II (KMG-II): from individual species to whole genera.</title>
        <authorList>
            <person name="Goeker M."/>
        </authorList>
    </citation>
    <scope>NUCLEOTIDE SEQUENCE [LARGE SCALE GENOMIC DNA]</scope>
    <source>
        <strain evidence="3 4">DSM 24525</strain>
    </source>
</reference>
<dbReference type="RefSeq" id="WP_111398202.1">
    <property type="nucleotide sequence ID" value="NZ_QKYU01000010.1"/>
</dbReference>
<proteinExistence type="predicted"/>
<feature type="chain" id="PRO_5016000700" evidence="2">
    <location>
        <begin position="22"/>
        <end position="99"/>
    </location>
</feature>
<keyword evidence="4" id="KW-1185">Reference proteome</keyword>